<dbReference type="SMART" id="SM00470">
    <property type="entry name" value="ParB"/>
    <property type="match status" value="1"/>
</dbReference>
<evidence type="ECO:0000313" key="2">
    <source>
        <dbReference type="EMBL" id="RGP37322.1"/>
    </source>
</evidence>
<dbReference type="Gene3D" id="3.90.1530.30">
    <property type="match status" value="1"/>
</dbReference>
<sequence length="291" mass="32819">MLAALTDRSRRMTTPRANADLRLIPIAQIDANALPRDRRVMAEADITTLQDSIRDSGLRQPIEVFAQSSPKPPFLYGLISGFRRLTAVTRLGHTTVPAFVRTPETYDQAFAEMVGENEIRVQISPWEKARLVMTAVQGFYYPTPDAAIAALFPMLSRQSHYRMRSHVDVIEALGGTLKTPEQLSSRQLDRIAIAVRNGWENLLLAALEPLRAPSLDTQWQAILPILTESTTAKTTGDTPRPRRLLHLKKGLTIRRELTPHGYLLRFSGPEARKGGMMDDVMDYVERWFQSE</sequence>
<evidence type="ECO:0000313" key="3">
    <source>
        <dbReference type="Proteomes" id="UP000284547"/>
    </source>
</evidence>
<protein>
    <recommendedName>
        <fullName evidence="1">ParB-like N-terminal domain-containing protein</fullName>
    </recommendedName>
</protein>
<proteinExistence type="predicted"/>
<dbReference type="PANTHER" id="PTHR33375:SF1">
    <property type="entry name" value="CHROMOSOME-PARTITIONING PROTEIN PARB-RELATED"/>
    <property type="match status" value="1"/>
</dbReference>
<dbReference type="Proteomes" id="UP000284547">
    <property type="component" value="Unassembled WGS sequence"/>
</dbReference>
<dbReference type="AlphaFoldDB" id="A0A411Z2R8"/>
<dbReference type="PANTHER" id="PTHR33375">
    <property type="entry name" value="CHROMOSOME-PARTITIONING PROTEIN PARB-RELATED"/>
    <property type="match status" value="1"/>
</dbReference>
<accession>A0A411Z2R8</accession>
<comment type="caution">
    <text evidence="2">The sequence shown here is derived from an EMBL/GenBank/DDBJ whole genome shotgun (WGS) entry which is preliminary data.</text>
</comment>
<dbReference type="GO" id="GO:0005694">
    <property type="term" value="C:chromosome"/>
    <property type="evidence" value="ECO:0007669"/>
    <property type="project" value="TreeGrafter"/>
</dbReference>
<feature type="domain" description="ParB-like N-terminal" evidence="1">
    <location>
        <begin position="22"/>
        <end position="118"/>
    </location>
</feature>
<reference evidence="2 3" key="1">
    <citation type="submission" date="2018-08" db="EMBL/GenBank/DDBJ databases">
        <title>Flavobacterium tibetense sp. nov., isolated from a wetland YonghuCo on Tibetan Plateau.</title>
        <authorList>
            <person name="Phurbu D."/>
            <person name="Lu H."/>
            <person name="Xing P."/>
        </authorList>
    </citation>
    <scope>NUCLEOTIDE SEQUENCE [LARGE SCALE GENOMIC DNA]</scope>
    <source>
        <strain evidence="2 3">DJC</strain>
    </source>
</reference>
<organism evidence="2 3">
    <name type="scientific">Pseudotabrizicola alkalilacus</name>
    <dbReference type="NCBI Taxonomy" id="2305252"/>
    <lineage>
        <taxon>Bacteria</taxon>
        <taxon>Pseudomonadati</taxon>
        <taxon>Pseudomonadota</taxon>
        <taxon>Alphaproteobacteria</taxon>
        <taxon>Rhodobacterales</taxon>
        <taxon>Paracoccaceae</taxon>
        <taxon>Pseudotabrizicola</taxon>
    </lineage>
</organism>
<gene>
    <name evidence="2" type="ORF">D1012_08790</name>
</gene>
<dbReference type="Pfam" id="PF02195">
    <property type="entry name" value="ParB_N"/>
    <property type="match status" value="1"/>
</dbReference>
<dbReference type="InterPro" id="IPR036086">
    <property type="entry name" value="ParB/Sulfiredoxin_sf"/>
</dbReference>
<keyword evidence="3" id="KW-1185">Reference proteome</keyword>
<dbReference type="InterPro" id="IPR050336">
    <property type="entry name" value="Chromosome_partition/occlusion"/>
</dbReference>
<dbReference type="EMBL" id="QWEY01000004">
    <property type="protein sequence ID" value="RGP37322.1"/>
    <property type="molecule type" value="Genomic_DNA"/>
</dbReference>
<name>A0A411Z2R8_9RHOB</name>
<dbReference type="GO" id="GO:0007059">
    <property type="term" value="P:chromosome segregation"/>
    <property type="evidence" value="ECO:0007669"/>
    <property type="project" value="TreeGrafter"/>
</dbReference>
<evidence type="ECO:0000259" key="1">
    <source>
        <dbReference type="SMART" id="SM00470"/>
    </source>
</evidence>
<dbReference type="SUPFAM" id="SSF110849">
    <property type="entry name" value="ParB/Sulfiredoxin"/>
    <property type="match status" value="1"/>
</dbReference>
<dbReference type="InterPro" id="IPR003115">
    <property type="entry name" value="ParB_N"/>
</dbReference>